<dbReference type="GO" id="GO:0003676">
    <property type="term" value="F:nucleic acid binding"/>
    <property type="evidence" value="ECO:0007669"/>
    <property type="project" value="InterPro"/>
</dbReference>
<name>A0A1T4S691_9HYPH</name>
<dbReference type="AlphaFoldDB" id="A0A1T4S691"/>
<dbReference type="Proteomes" id="UP000190092">
    <property type="component" value="Unassembled WGS sequence"/>
</dbReference>
<reference evidence="2" key="1">
    <citation type="submission" date="2017-02" db="EMBL/GenBank/DDBJ databases">
        <authorList>
            <person name="Varghese N."/>
            <person name="Submissions S."/>
        </authorList>
    </citation>
    <scope>NUCLEOTIDE SEQUENCE [LARGE SCALE GENOMIC DNA]</scope>
    <source>
        <strain evidence="2">ATCC 27094</strain>
    </source>
</reference>
<dbReference type="EMBL" id="FUWJ01000007">
    <property type="protein sequence ID" value="SKA23755.1"/>
    <property type="molecule type" value="Genomic_DNA"/>
</dbReference>
<dbReference type="Gene3D" id="3.40.1350.10">
    <property type="match status" value="1"/>
</dbReference>
<accession>A0A1T4S691</accession>
<evidence type="ECO:0008006" key="3">
    <source>
        <dbReference type="Google" id="ProtNLM"/>
    </source>
</evidence>
<evidence type="ECO:0000313" key="1">
    <source>
        <dbReference type="EMBL" id="SKA23755.1"/>
    </source>
</evidence>
<organism evidence="1 2">
    <name type="scientific">Enhydrobacter aerosaccus</name>
    <dbReference type="NCBI Taxonomy" id="225324"/>
    <lineage>
        <taxon>Bacteria</taxon>
        <taxon>Pseudomonadati</taxon>
        <taxon>Pseudomonadota</taxon>
        <taxon>Alphaproteobacteria</taxon>
        <taxon>Hyphomicrobiales</taxon>
        <taxon>Enhydrobacter</taxon>
    </lineage>
</organism>
<dbReference type="InterPro" id="IPR011856">
    <property type="entry name" value="tRNA_endonuc-like_dom_sf"/>
</dbReference>
<gene>
    <name evidence="1" type="ORF">SAMN02745126_04341</name>
</gene>
<dbReference type="RefSeq" id="WP_218191197.1">
    <property type="nucleotide sequence ID" value="NZ_FUWJ01000007.1"/>
</dbReference>
<proteinExistence type="predicted"/>
<protein>
    <recommendedName>
        <fullName evidence="3">PD(D/E)XK endonuclease domain-containing protein</fullName>
    </recommendedName>
</protein>
<evidence type="ECO:0000313" key="2">
    <source>
        <dbReference type="Proteomes" id="UP000190092"/>
    </source>
</evidence>
<keyword evidence="2" id="KW-1185">Reference proteome</keyword>
<sequence>MRPYTSKQLGDACEMLVAAEVTLAGVPTLKVPDNWPHYDLIAQREAEPNPLRISVKARTYAKGSGKFVTYNVRDNFDWLAIVLLKCEGDKPRRIFLVPRAVSDEKARKDGPNAKTAEHYYRIDEVERILSEYENNFSLNEKPAL</sequence>